<protein>
    <recommendedName>
        <fullName evidence="3">Photosystem II Psb31 protein domain-containing protein</fullName>
    </recommendedName>
</protein>
<dbReference type="EMBL" id="HBHJ01018184">
    <property type="protein sequence ID" value="CAD9692185.1"/>
    <property type="molecule type" value="Transcribed_RNA"/>
</dbReference>
<sequence length="204" mass="21641">MNSRIQPQLTTSMFRVVALVLALFSVAHGFAPAPLRAAPRSVVMSAEGESRRDMLVKGAGALGVVFSGASAAFADGAVSLATVARARGLYGGRIAALSDSVNKGDLEAVEAEKNAFILFNSGVYARNGPVDRKNKKVAVAATNSLFDAVSKGDKAGVKSAYAEFMKVADIQPGYSGKDKDFTQGYSTEYDWKYKDPKKGSIYIR</sequence>
<name>A0A7S2S7V4_9STRA</name>
<dbReference type="Pfam" id="PF18240">
    <property type="entry name" value="PSII_Pbs31"/>
    <property type="match status" value="1"/>
</dbReference>
<organism evidence="4">
    <name type="scientific">Rhizochromulina marina</name>
    <dbReference type="NCBI Taxonomy" id="1034831"/>
    <lineage>
        <taxon>Eukaryota</taxon>
        <taxon>Sar</taxon>
        <taxon>Stramenopiles</taxon>
        <taxon>Ochrophyta</taxon>
        <taxon>Dictyochophyceae</taxon>
        <taxon>Rhizochromulinales</taxon>
        <taxon>Rhizochromulina</taxon>
    </lineage>
</organism>
<keyword evidence="1" id="KW-1133">Transmembrane helix</keyword>
<gene>
    <name evidence="4" type="ORF">RMAR1173_LOCUS12039</name>
</gene>
<keyword evidence="1" id="KW-0812">Transmembrane</keyword>
<feature type="transmembrane region" description="Helical" evidence="1">
    <location>
        <begin position="61"/>
        <end position="84"/>
    </location>
</feature>
<evidence type="ECO:0000259" key="3">
    <source>
        <dbReference type="Pfam" id="PF18240"/>
    </source>
</evidence>
<evidence type="ECO:0000256" key="1">
    <source>
        <dbReference type="SAM" id="Phobius"/>
    </source>
</evidence>
<reference evidence="4" key="1">
    <citation type="submission" date="2021-01" db="EMBL/GenBank/DDBJ databases">
        <authorList>
            <person name="Corre E."/>
            <person name="Pelletier E."/>
            <person name="Niang G."/>
            <person name="Scheremetjew M."/>
            <person name="Finn R."/>
            <person name="Kale V."/>
            <person name="Holt S."/>
            <person name="Cochrane G."/>
            <person name="Meng A."/>
            <person name="Brown T."/>
            <person name="Cohen L."/>
        </authorList>
    </citation>
    <scope>NUCLEOTIDE SEQUENCE</scope>
    <source>
        <strain evidence="4">CCMP1243</strain>
    </source>
</reference>
<feature type="domain" description="Photosystem II Psb31 protein" evidence="3">
    <location>
        <begin position="77"/>
        <end position="170"/>
    </location>
</feature>
<accession>A0A7S2S7V4</accession>
<dbReference type="AlphaFoldDB" id="A0A7S2S7V4"/>
<feature type="signal peptide" evidence="2">
    <location>
        <begin position="1"/>
        <end position="29"/>
    </location>
</feature>
<keyword evidence="1" id="KW-0472">Membrane</keyword>
<evidence type="ECO:0000313" key="4">
    <source>
        <dbReference type="EMBL" id="CAD9692185.1"/>
    </source>
</evidence>
<dbReference type="Gene3D" id="1.20.120.1740">
    <property type="entry name" value="Sodium ion translocating NADH-quinone reductase subunit C-like"/>
    <property type="match status" value="1"/>
</dbReference>
<keyword evidence="2" id="KW-0732">Signal</keyword>
<proteinExistence type="predicted"/>
<evidence type="ECO:0000256" key="2">
    <source>
        <dbReference type="SAM" id="SignalP"/>
    </source>
</evidence>
<dbReference type="InterPro" id="IPR040933">
    <property type="entry name" value="PSII_Pbs31"/>
</dbReference>
<feature type="chain" id="PRO_5031193629" description="Photosystem II Psb31 protein domain-containing protein" evidence="2">
    <location>
        <begin position="30"/>
        <end position="204"/>
    </location>
</feature>